<evidence type="ECO:0000256" key="7">
    <source>
        <dbReference type="ARBA" id="ARBA00023187"/>
    </source>
</evidence>
<dbReference type="GO" id="GO:0003724">
    <property type="term" value="F:RNA helicase activity"/>
    <property type="evidence" value="ECO:0007669"/>
    <property type="project" value="UniProtKB-EC"/>
</dbReference>
<protein>
    <recommendedName>
        <fullName evidence="1">RNA helicase</fullName>
        <ecNumber evidence="1">3.6.4.13</ecNumber>
    </recommendedName>
</protein>
<keyword evidence="6" id="KW-0067">ATP-binding</keyword>
<keyword evidence="2" id="KW-0507">mRNA processing</keyword>
<dbReference type="AlphaFoldDB" id="A0A7S1KMB7"/>
<dbReference type="InterPro" id="IPR003593">
    <property type="entry name" value="AAA+_ATPase"/>
</dbReference>
<dbReference type="InterPro" id="IPR011709">
    <property type="entry name" value="DEAD-box_helicase_OB_fold"/>
</dbReference>
<dbReference type="PROSITE" id="PS51194">
    <property type="entry name" value="HELICASE_CTER"/>
    <property type="match status" value="1"/>
</dbReference>
<dbReference type="SMART" id="SM00490">
    <property type="entry name" value="HELICc"/>
    <property type="match status" value="1"/>
</dbReference>
<evidence type="ECO:0000256" key="4">
    <source>
        <dbReference type="ARBA" id="ARBA00022801"/>
    </source>
</evidence>
<dbReference type="InterPro" id="IPR002464">
    <property type="entry name" value="DNA/RNA_helicase_DEAH_CS"/>
</dbReference>
<evidence type="ECO:0000256" key="9">
    <source>
        <dbReference type="SAM" id="MobiDB-lite"/>
    </source>
</evidence>
<dbReference type="GO" id="GO:0006397">
    <property type="term" value="P:mRNA processing"/>
    <property type="evidence" value="ECO:0007669"/>
    <property type="project" value="UniProtKB-KW"/>
</dbReference>
<dbReference type="FunFam" id="1.20.120.1080:FF:000001">
    <property type="entry name" value="Pre-mRNA-splicing factor ATP-dependent RNA helicase"/>
    <property type="match status" value="1"/>
</dbReference>
<gene>
    <name evidence="12" type="ORF">PCOS0759_LOCUS1756</name>
</gene>
<dbReference type="InterPro" id="IPR048333">
    <property type="entry name" value="HA2_WH"/>
</dbReference>
<dbReference type="GO" id="GO:0016787">
    <property type="term" value="F:hydrolase activity"/>
    <property type="evidence" value="ECO:0007669"/>
    <property type="project" value="UniProtKB-KW"/>
</dbReference>
<dbReference type="EC" id="3.6.4.13" evidence="1"/>
<dbReference type="Pfam" id="PF21010">
    <property type="entry name" value="HA2_C"/>
    <property type="match status" value="1"/>
</dbReference>
<dbReference type="InterPro" id="IPR007502">
    <property type="entry name" value="Helicase-assoc_dom"/>
</dbReference>
<dbReference type="Gene3D" id="1.20.120.1080">
    <property type="match status" value="1"/>
</dbReference>
<dbReference type="Pfam" id="PF04408">
    <property type="entry name" value="WHD_HA2"/>
    <property type="match status" value="1"/>
</dbReference>
<evidence type="ECO:0000256" key="6">
    <source>
        <dbReference type="ARBA" id="ARBA00022840"/>
    </source>
</evidence>
<dbReference type="PROSITE" id="PS00690">
    <property type="entry name" value="DEAH_ATP_HELICASE"/>
    <property type="match status" value="1"/>
</dbReference>
<dbReference type="SMART" id="SM00847">
    <property type="entry name" value="HA2"/>
    <property type="match status" value="1"/>
</dbReference>
<evidence type="ECO:0000256" key="5">
    <source>
        <dbReference type="ARBA" id="ARBA00022806"/>
    </source>
</evidence>
<dbReference type="Pfam" id="PF00270">
    <property type="entry name" value="DEAD"/>
    <property type="match status" value="1"/>
</dbReference>
<feature type="domain" description="Helicase C-terminal" evidence="11">
    <location>
        <begin position="301"/>
        <end position="474"/>
    </location>
</feature>
<dbReference type="GO" id="GO:0003723">
    <property type="term" value="F:RNA binding"/>
    <property type="evidence" value="ECO:0007669"/>
    <property type="project" value="TreeGrafter"/>
</dbReference>
<dbReference type="SMART" id="SM00487">
    <property type="entry name" value="DEXDc"/>
    <property type="match status" value="1"/>
</dbReference>
<dbReference type="PANTHER" id="PTHR18934:SF109">
    <property type="entry name" value="ATP-DEPENDENT RNA HELICASE DHX15 HOMOLOG"/>
    <property type="match status" value="1"/>
</dbReference>
<accession>A0A7S1KMB7</accession>
<dbReference type="SMART" id="SM00382">
    <property type="entry name" value="AAA"/>
    <property type="match status" value="1"/>
</dbReference>
<dbReference type="SUPFAM" id="SSF52540">
    <property type="entry name" value="P-loop containing nucleoside triphosphate hydrolases"/>
    <property type="match status" value="1"/>
</dbReference>
<dbReference type="InterPro" id="IPR027417">
    <property type="entry name" value="P-loop_NTPase"/>
</dbReference>
<name>A0A7S1KMB7_9EUKA</name>
<keyword evidence="3" id="KW-0547">Nucleotide-binding</keyword>
<reference evidence="12" key="1">
    <citation type="submission" date="2021-01" db="EMBL/GenBank/DDBJ databases">
        <authorList>
            <person name="Corre E."/>
            <person name="Pelletier E."/>
            <person name="Niang G."/>
            <person name="Scheremetjew M."/>
            <person name="Finn R."/>
            <person name="Kale V."/>
            <person name="Holt S."/>
            <person name="Cochrane G."/>
            <person name="Meng A."/>
            <person name="Brown T."/>
            <person name="Cohen L."/>
        </authorList>
    </citation>
    <scope>NUCLEOTIDE SEQUENCE</scope>
    <source>
        <strain evidence="12">WS</strain>
    </source>
</reference>
<sequence>MPTRIRHKSSGLLRVPEKNKFFFTLHLTHYTMTSHATDIHQPISQKKRKLSSTDDLPSSSSTKKRKTKSSLKKSLTNKKVNRFTGLAFSDRFGTLLKQRRKLPVWKAVDKLDELVQENQITLLVGATGSGKTTQVPQALVHAGYTDDGKLIACTQPRRVAAINVATRVSQEMDVRLGGPVGYTIRFEDKTDGTTRLKYLTDGMLLREAILDPMLSKYSVVIIDEAHERTLATDILMGLLKEILPKRPDLKVIVMSATLDAGKFQEYFEEAPVLKIPGRTYPVEILYTAKPEQDYLEAAIRTVIRIHLYEDPGDILLFLTGEEEIVNACQEIMWRVKDLGAEAGPVQVFPLYSALDQRFQMRVFDPVSEGTRKIVISTNIAETSVTIDGVVYVVDPGFVKQKVYNPRIRVESLLVSPISQASANQRAGRAGRTRPGKCFRLYTERSFHKELKEHTYPEILRTSLSTVVLTLKKLNVPNIVTFDFMDPPAPETMMRALEQLRFLGALDTEGELTELGSKMAMLPLDPQLAKLLIVSPEFKCSEEIATLAAILSAPPLLQRPQKNKEDADEAHAQFASSDGDHLTLLNVWYAYQTHAVEDPKQWCKDNYVSHRGMSQVERIRQQMISLMRNLDIPIVSHNYSSREYSISIRKCVAAAFFMQVAYCNRNHYLTIKDEQEVDIHPSCSLNHKAEWVVFHEFVMTSKNWIRNVTKVEGDWLLELAPEYYNLAYFKDSVLKTALKQVEMKVANKKNKQKKRW</sequence>
<keyword evidence="4" id="KW-0378">Hydrolase</keyword>
<dbReference type="InterPro" id="IPR001650">
    <property type="entry name" value="Helicase_C-like"/>
</dbReference>
<dbReference type="PROSITE" id="PS51192">
    <property type="entry name" value="HELICASE_ATP_BIND_1"/>
    <property type="match status" value="1"/>
</dbReference>
<dbReference type="CDD" id="cd18791">
    <property type="entry name" value="SF2_C_RHA"/>
    <property type="match status" value="1"/>
</dbReference>
<dbReference type="PANTHER" id="PTHR18934">
    <property type="entry name" value="ATP-DEPENDENT RNA HELICASE"/>
    <property type="match status" value="1"/>
</dbReference>
<dbReference type="FunFam" id="3.40.50.300:FF:000615">
    <property type="entry name" value="pre-mRNA-splicing factor ATP-dependent RNA helicase DEAH7"/>
    <property type="match status" value="1"/>
</dbReference>
<dbReference type="GO" id="GO:0005524">
    <property type="term" value="F:ATP binding"/>
    <property type="evidence" value="ECO:0007669"/>
    <property type="project" value="UniProtKB-KW"/>
</dbReference>
<dbReference type="Pfam" id="PF07717">
    <property type="entry name" value="OB_NTP_bind"/>
    <property type="match status" value="1"/>
</dbReference>
<evidence type="ECO:0000259" key="10">
    <source>
        <dbReference type="PROSITE" id="PS51192"/>
    </source>
</evidence>
<evidence type="ECO:0000313" key="12">
    <source>
        <dbReference type="EMBL" id="CAD9078524.1"/>
    </source>
</evidence>
<dbReference type="InterPro" id="IPR011545">
    <property type="entry name" value="DEAD/DEAH_box_helicase_dom"/>
</dbReference>
<evidence type="ECO:0000256" key="1">
    <source>
        <dbReference type="ARBA" id="ARBA00012552"/>
    </source>
</evidence>
<dbReference type="Gene3D" id="3.40.50.300">
    <property type="entry name" value="P-loop containing nucleotide triphosphate hydrolases"/>
    <property type="match status" value="2"/>
</dbReference>
<keyword evidence="5" id="KW-0347">Helicase</keyword>
<proteinExistence type="predicted"/>
<evidence type="ECO:0000256" key="8">
    <source>
        <dbReference type="ARBA" id="ARBA00047984"/>
    </source>
</evidence>
<dbReference type="FunFam" id="3.40.50.300:FF:000007">
    <property type="entry name" value="Pre-mRNA-splicing factor ATP-dependent RNA helicase"/>
    <property type="match status" value="1"/>
</dbReference>
<comment type="catalytic activity">
    <reaction evidence="8">
        <text>ATP + H2O = ADP + phosphate + H(+)</text>
        <dbReference type="Rhea" id="RHEA:13065"/>
        <dbReference type="ChEBI" id="CHEBI:15377"/>
        <dbReference type="ChEBI" id="CHEBI:15378"/>
        <dbReference type="ChEBI" id="CHEBI:30616"/>
        <dbReference type="ChEBI" id="CHEBI:43474"/>
        <dbReference type="ChEBI" id="CHEBI:456216"/>
        <dbReference type="EC" id="3.6.4.13"/>
    </reaction>
</comment>
<dbReference type="InterPro" id="IPR014001">
    <property type="entry name" value="Helicase_ATP-bd"/>
</dbReference>
<organism evidence="12">
    <name type="scientific">Percolomonas cosmopolitus</name>
    <dbReference type="NCBI Taxonomy" id="63605"/>
    <lineage>
        <taxon>Eukaryota</taxon>
        <taxon>Discoba</taxon>
        <taxon>Heterolobosea</taxon>
        <taxon>Tetramitia</taxon>
        <taxon>Eutetramitia</taxon>
        <taxon>Percolomonadidae</taxon>
        <taxon>Percolomonas</taxon>
    </lineage>
</organism>
<feature type="compositionally biased region" description="Basic residues" evidence="9">
    <location>
        <begin position="62"/>
        <end position="74"/>
    </location>
</feature>
<dbReference type="Pfam" id="PF00271">
    <property type="entry name" value="Helicase_C"/>
    <property type="match status" value="1"/>
</dbReference>
<evidence type="ECO:0000256" key="3">
    <source>
        <dbReference type="ARBA" id="ARBA00022741"/>
    </source>
</evidence>
<keyword evidence="7" id="KW-0508">mRNA splicing</keyword>
<dbReference type="EMBL" id="HBGD01002107">
    <property type="protein sequence ID" value="CAD9078524.1"/>
    <property type="molecule type" value="Transcribed_RNA"/>
</dbReference>
<feature type="domain" description="Helicase ATP-binding" evidence="10">
    <location>
        <begin position="112"/>
        <end position="276"/>
    </location>
</feature>
<evidence type="ECO:0000259" key="11">
    <source>
        <dbReference type="PROSITE" id="PS51194"/>
    </source>
</evidence>
<evidence type="ECO:0000256" key="2">
    <source>
        <dbReference type="ARBA" id="ARBA00022664"/>
    </source>
</evidence>
<feature type="region of interest" description="Disordered" evidence="9">
    <location>
        <begin position="38"/>
        <end position="74"/>
    </location>
</feature>
<dbReference type="GO" id="GO:0008380">
    <property type="term" value="P:RNA splicing"/>
    <property type="evidence" value="ECO:0007669"/>
    <property type="project" value="UniProtKB-KW"/>
</dbReference>